<accession>A8M9R5</accession>
<dbReference type="PANTHER" id="PTHR45753">
    <property type="entry name" value="ORNITHINE CARBAMOYLTRANSFERASE, MITOCHONDRIAL"/>
    <property type="match status" value="1"/>
</dbReference>
<dbReference type="Proteomes" id="UP000001137">
    <property type="component" value="Chromosome"/>
</dbReference>
<dbReference type="GeneID" id="5708897"/>
<dbReference type="InterPro" id="IPR006132">
    <property type="entry name" value="Asp/Orn_carbamoyltranf_P-bd"/>
</dbReference>
<organism evidence="9 10">
    <name type="scientific">Caldivirga maquilingensis (strain ATCC 700844 / DSM 13496 / JCM 10307 / IC-167)</name>
    <dbReference type="NCBI Taxonomy" id="397948"/>
    <lineage>
        <taxon>Archaea</taxon>
        <taxon>Thermoproteota</taxon>
        <taxon>Thermoprotei</taxon>
        <taxon>Thermoproteales</taxon>
        <taxon>Thermoproteaceae</taxon>
        <taxon>Caldivirga</taxon>
    </lineage>
</organism>
<dbReference type="AlphaFoldDB" id="A8M9R5"/>
<comment type="similarity">
    <text evidence="1 5">Belongs to the aspartate/ornithine carbamoyltransferase superfamily. OTCase family.</text>
</comment>
<feature type="domain" description="Aspartate/ornithine carbamoyltransferase Asp/Orn-binding" evidence="7">
    <location>
        <begin position="155"/>
        <end position="310"/>
    </location>
</feature>
<dbReference type="GO" id="GO:0042450">
    <property type="term" value="P:L-arginine biosynthetic process via ornithine"/>
    <property type="evidence" value="ECO:0007669"/>
    <property type="project" value="UniProtKB-UniRule"/>
</dbReference>
<dbReference type="GO" id="GO:0004585">
    <property type="term" value="F:ornithine carbamoyltransferase activity"/>
    <property type="evidence" value="ECO:0007669"/>
    <property type="project" value="UniProtKB-UniRule"/>
</dbReference>
<evidence type="ECO:0000313" key="10">
    <source>
        <dbReference type="Proteomes" id="UP000001137"/>
    </source>
</evidence>
<gene>
    <name evidence="9" type="ordered locus">Cmaq_0092</name>
</gene>
<feature type="binding site" evidence="5">
    <location>
        <position position="232"/>
    </location>
    <ligand>
        <name>L-ornithine</name>
        <dbReference type="ChEBI" id="CHEBI:46911"/>
    </ligand>
</feature>
<dbReference type="GO" id="GO:0016597">
    <property type="term" value="F:amino acid binding"/>
    <property type="evidence" value="ECO:0007669"/>
    <property type="project" value="InterPro"/>
</dbReference>
<feature type="domain" description="Aspartate/ornithine carbamoyltransferase carbamoyl-P binding" evidence="8">
    <location>
        <begin position="8"/>
        <end position="149"/>
    </location>
</feature>
<keyword evidence="10" id="KW-1185">Reference proteome</keyword>
<dbReference type="Pfam" id="PF00185">
    <property type="entry name" value="OTCace"/>
    <property type="match status" value="1"/>
</dbReference>
<name>A8M9R5_CALMQ</name>
<comment type="subcellular location">
    <subcellularLocation>
        <location evidence="5">Cytoplasm</location>
    </subcellularLocation>
</comment>
<evidence type="ECO:0000256" key="3">
    <source>
        <dbReference type="ARBA" id="ARBA00022679"/>
    </source>
</evidence>
<dbReference type="NCBIfam" id="TIGR00658">
    <property type="entry name" value="orni_carb_tr"/>
    <property type="match status" value="1"/>
</dbReference>
<evidence type="ECO:0000259" key="7">
    <source>
        <dbReference type="Pfam" id="PF00185"/>
    </source>
</evidence>
<dbReference type="GO" id="GO:0005737">
    <property type="term" value="C:cytoplasm"/>
    <property type="evidence" value="ECO:0007669"/>
    <property type="project" value="UniProtKB-SubCell"/>
</dbReference>
<evidence type="ECO:0000259" key="8">
    <source>
        <dbReference type="Pfam" id="PF02729"/>
    </source>
</evidence>
<dbReference type="STRING" id="397948.Cmaq_0092"/>
<evidence type="ECO:0000313" key="9">
    <source>
        <dbReference type="EMBL" id="ABW00946.1"/>
    </source>
</evidence>
<feature type="binding site" evidence="5">
    <location>
        <position position="168"/>
    </location>
    <ligand>
        <name>L-ornithine</name>
        <dbReference type="ChEBI" id="CHEBI:46911"/>
    </ligand>
</feature>
<dbReference type="InterPro" id="IPR006131">
    <property type="entry name" value="Asp_carbamoyltransf_Asp/Orn-bd"/>
</dbReference>
<dbReference type="FunFam" id="3.40.50.1370:FF:000008">
    <property type="entry name" value="Ornithine carbamoyltransferase"/>
    <property type="match status" value="1"/>
</dbReference>
<dbReference type="EC" id="2.1.3.3" evidence="2 6"/>
<feature type="binding site" evidence="5">
    <location>
        <begin position="136"/>
        <end position="139"/>
    </location>
    <ligand>
        <name>carbamoyl phosphate</name>
        <dbReference type="ChEBI" id="CHEBI:58228"/>
    </ligand>
</feature>
<evidence type="ECO:0000256" key="1">
    <source>
        <dbReference type="ARBA" id="ARBA00007805"/>
    </source>
</evidence>
<dbReference type="InterPro" id="IPR002292">
    <property type="entry name" value="Orn/put_carbamltrans"/>
</dbReference>
<keyword evidence="3 5" id="KW-0808">Transferase</keyword>
<sequence length="313" mass="35202">MLNQLRGRSLLSWLDYTPQEVLMLLNLSKNMKERYYLGERYIGVHQGKTLLMVFEKPSTRTRISFETAAWQLGMKTIYSNPQELQLGRGETVEDTARVVSRIVDGIVARVFNHSTLIKLTQHSQVPVVNALSDECHPTQVLADALTLWEVKGKVNGIKLAFVGDGDNNMAHSLIAIGARLGWDIRIVSPKRYWPSRRYIEDAEDLGKRTGAVLTVTETIEEGVKGVDAVYTDVWVSMGMEKEAEERMKLLKPYQVNQGLMNIAGENAVFMHCLPAHRGLEVTDDVIDSSKSVVWQQAENRLHTAKAILAALIR</sequence>
<dbReference type="SUPFAM" id="SSF53671">
    <property type="entry name" value="Aspartate/ornithine carbamoyltransferase"/>
    <property type="match status" value="1"/>
</dbReference>
<proteinExistence type="inferred from homology"/>
<dbReference type="PRINTS" id="PR00100">
    <property type="entry name" value="AOTCASE"/>
</dbReference>
<dbReference type="InterPro" id="IPR006130">
    <property type="entry name" value="Asp/Orn_carbamoylTrfase"/>
</dbReference>
<dbReference type="GO" id="GO:0019240">
    <property type="term" value="P:citrulline biosynthetic process"/>
    <property type="evidence" value="ECO:0007669"/>
    <property type="project" value="TreeGrafter"/>
</dbReference>
<dbReference type="InterPro" id="IPR024904">
    <property type="entry name" value="OTCase_ArgI"/>
</dbReference>
<dbReference type="PANTHER" id="PTHR45753:SF3">
    <property type="entry name" value="ORNITHINE TRANSCARBAMYLASE, MITOCHONDRIAL"/>
    <property type="match status" value="1"/>
</dbReference>
<feature type="binding site" evidence="5">
    <location>
        <position position="300"/>
    </location>
    <ligand>
        <name>carbamoyl phosphate</name>
        <dbReference type="ChEBI" id="CHEBI:58228"/>
    </ligand>
</feature>
<evidence type="ECO:0000256" key="5">
    <source>
        <dbReference type="HAMAP-Rule" id="MF_01109"/>
    </source>
</evidence>
<dbReference type="InterPro" id="IPR036901">
    <property type="entry name" value="Asp/Orn_carbamoylTrfase_sf"/>
</dbReference>
<dbReference type="Gene3D" id="3.40.50.1370">
    <property type="entry name" value="Aspartate/ornithine carbamoyltransferase"/>
    <property type="match status" value="2"/>
</dbReference>
<dbReference type="Pfam" id="PF02729">
    <property type="entry name" value="OTCace_N"/>
    <property type="match status" value="1"/>
</dbReference>
<evidence type="ECO:0000256" key="6">
    <source>
        <dbReference type="NCBIfam" id="TIGR00658"/>
    </source>
</evidence>
<evidence type="ECO:0000256" key="4">
    <source>
        <dbReference type="ARBA" id="ARBA00048772"/>
    </source>
</evidence>
<reference evidence="9 10" key="1">
    <citation type="submission" date="2007-10" db="EMBL/GenBank/DDBJ databases">
        <title>Complete sequence of Caldivirga maquilingensis IC-167.</title>
        <authorList>
            <consortium name="US DOE Joint Genome Institute"/>
            <person name="Copeland A."/>
            <person name="Lucas S."/>
            <person name="Lapidus A."/>
            <person name="Barry K."/>
            <person name="Glavina del Rio T."/>
            <person name="Dalin E."/>
            <person name="Tice H."/>
            <person name="Pitluck S."/>
            <person name="Saunders E."/>
            <person name="Brettin T."/>
            <person name="Bruce D."/>
            <person name="Detter J.C."/>
            <person name="Han C."/>
            <person name="Schmutz J."/>
            <person name="Larimer F."/>
            <person name="Land M."/>
            <person name="Hauser L."/>
            <person name="Kyrpides N."/>
            <person name="Ivanova N."/>
            <person name="Biddle J.F."/>
            <person name="Zhang Z."/>
            <person name="Fitz-Gibbon S.T."/>
            <person name="Lowe T.M."/>
            <person name="Saltikov C."/>
            <person name="House C.H."/>
            <person name="Richardson P."/>
        </authorList>
    </citation>
    <scope>NUCLEOTIDE SEQUENCE [LARGE SCALE GENOMIC DNA]</scope>
    <source>
        <strain evidence="10">ATCC 700844 / DSM 13496 / JCM 10307 / IC-167</strain>
    </source>
</reference>
<dbReference type="eggNOG" id="arCOG00912">
    <property type="taxonomic scope" value="Archaea"/>
</dbReference>
<dbReference type="OrthoDB" id="4696at2157"/>
<dbReference type="RefSeq" id="WP_012185166.1">
    <property type="nucleotide sequence ID" value="NC_009954.1"/>
</dbReference>
<feature type="binding site" evidence="5">
    <location>
        <begin position="272"/>
        <end position="273"/>
    </location>
    <ligand>
        <name>carbamoyl phosphate</name>
        <dbReference type="ChEBI" id="CHEBI:58228"/>
    </ligand>
</feature>
<dbReference type="KEGG" id="cma:Cmaq_0092"/>
<comment type="catalytic activity">
    <reaction evidence="4 5">
        <text>carbamoyl phosphate + L-ornithine = L-citrulline + phosphate + H(+)</text>
        <dbReference type="Rhea" id="RHEA:19513"/>
        <dbReference type="ChEBI" id="CHEBI:15378"/>
        <dbReference type="ChEBI" id="CHEBI:43474"/>
        <dbReference type="ChEBI" id="CHEBI:46911"/>
        <dbReference type="ChEBI" id="CHEBI:57743"/>
        <dbReference type="ChEBI" id="CHEBI:58228"/>
        <dbReference type="EC" id="2.1.3.3"/>
    </reaction>
</comment>
<keyword evidence="5" id="KW-0963">Cytoplasm</keyword>
<dbReference type="PRINTS" id="PR00102">
    <property type="entry name" value="OTCASE"/>
</dbReference>
<dbReference type="EMBL" id="CP000852">
    <property type="protein sequence ID" value="ABW00946.1"/>
    <property type="molecule type" value="Genomic_DNA"/>
</dbReference>
<dbReference type="NCBIfam" id="NF001986">
    <property type="entry name" value="PRK00779.1"/>
    <property type="match status" value="1"/>
</dbReference>
<feature type="binding site" evidence="5">
    <location>
        <position position="85"/>
    </location>
    <ligand>
        <name>carbamoyl phosphate</name>
        <dbReference type="ChEBI" id="CHEBI:58228"/>
    </ligand>
</feature>
<protein>
    <recommendedName>
        <fullName evidence="2 6">Ornithine carbamoyltransferase</fullName>
        <ecNumber evidence="2 6">2.1.3.3</ecNumber>
    </recommendedName>
</protein>
<dbReference type="HAMAP" id="MF_01109">
    <property type="entry name" value="OTCase"/>
    <property type="match status" value="1"/>
</dbReference>
<dbReference type="HOGENOM" id="CLU_043846_3_2_2"/>
<feature type="binding site" evidence="5">
    <location>
        <position position="109"/>
    </location>
    <ligand>
        <name>carbamoyl phosphate</name>
        <dbReference type="ChEBI" id="CHEBI:58228"/>
    </ligand>
</feature>
<evidence type="ECO:0000256" key="2">
    <source>
        <dbReference type="ARBA" id="ARBA00013007"/>
    </source>
</evidence>
<feature type="binding site" evidence="5">
    <location>
        <begin position="58"/>
        <end position="61"/>
    </location>
    <ligand>
        <name>carbamoyl phosphate</name>
        <dbReference type="ChEBI" id="CHEBI:58228"/>
    </ligand>
</feature>
<feature type="binding site" evidence="5">
    <location>
        <begin position="236"/>
        <end position="237"/>
    </location>
    <ligand>
        <name>L-ornithine</name>
        <dbReference type="ChEBI" id="CHEBI:46911"/>
    </ligand>
</feature>
<dbReference type="PROSITE" id="PS00097">
    <property type="entry name" value="CARBAMOYLTRANSFERASE"/>
    <property type="match status" value="1"/>
</dbReference>